<organism evidence="1 2">
    <name type="scientific">Methanocaldococcus lauensis</name>
    <dbReference type="NCBI Taxonomy" id="2546128"/>
    <lineage>
        <taxon>Archaea</taxon>
        <taxon>Methanobacteriati</taxon>
        <taxon>Methanobacteriota</taxon>
        <taxon>Methanomada group</taxon>
        <taxon>Methanococci</taxon>
        <taxon>Methanococcales</taxon>
        <taxon>Methanocaldococcaceae</taxon>
        <taxon>Methanocaldococcus</taxon>
    </lineage>
</organism>
<dbReference type="RefSeq" id="WP_214399255.1">
    <property type="nucleotide sequence ID" value="NZ_LR792632.1"/>
</dbReference>
<dbReference type="GeneID" id="65883677"/>
<gene>
    <name evidence="1" type="ORF">MLAUSG7_0871</name>
</gene>
<accession>A0A8D6T012</accession>
<sequence length="58" mass="7106">MEREKLIKKLLHTMHHTEEHFESIINQLKDIGLDTEEYDDLYKKLKEINKKIKKELNI</sequence>
<dbReference type="AlphaFoldDB" id="A0A8D6T012"/>
<reference evidence="1 2" key="1">
    <citation type="submission" date="2020-04" db="EMBL/GenBank/DDBJ databases">
        <authorList>
            <consortium name="Genoscope - CEA"/>
            <person name="William W."/>
        </authorList>
    </citation>
    <scope>NUCLEOTIDE SEQUENCE [LARGE SCALE GENOMIC DNA]</scope>
    <source>
        <strain evidence="1 2">SG7</strain>
    </source>
</reference>
<dbReference type="Proteomes" id="UP000679213">
    <property type="component" value="Chromosome I"/>
</dbReference>
<evidence type="ECO:0000313" key="1">
    <source>
        <dbReference type="EMBL" id="CAB3288732.1"/>
    </source>
</evidence>
<keyword evidence="2" id="KW-1185">Reference proteome</keyword>
<dbReference type="KEGG" id="mesg:MLAUSG7_0871"/>
<dbReference type="EMBL" id="LR792632">
    <property type="protein sequence ID" value="CAB3288732.1"/>
    <property type="molecule type" value="Genomic_DNA"/>
</dbReference>
<name>A0A8D6T012_9EURY</name>
<evidence type="ECO:0000313" key="2">
    <source>
        <dbReference type="Proteomes" id="UP000679213"/>
    </source>
</evidence>
<proteinExistence type="predicted"/>
<protein>
    <submittedName>
        <fullName evidence="1">Uncharacterized protein</fullName>
    </submittedName>
</protein>